<organism evidence="2 3">
    <name type="scientific">Tamilnaduibacter salinus</name>
    <dbReference type="NCBI Taxonomy" id="1484056"/>
    <lineage>
        <taxon>Bacteria</taxon>
        <taxon>Pseudomonadati</taxon>
        <taxon>Pseudomonadota</taxon>
        <taxon>Gammaproteobacteria</taxon>
        <taxon>Pseudomonadales</taxon>
        <taxon>Marinobacteraceae</taxon>
        <taxon>Tamilnaduibacter</taxon>
    </lineage>
</organism>
<accession>A0A2U1CTL8</accession>
<dbReference type="AlphaFoldDB" id="A0A2U1CTL8"/>
<evidence type="ECO:0000313" key="3">
    <source>
        <dbReference type="Proteomes" id="UP000245887"/>
    </source>
</evidence>
<dbReference type="InterPro" id="IPR002109">
    <property type="entry name" value="Glutaredoxin"/>
</dbReference>
<dbReference type="PROSITE" id="PS51354">
    <property type="entry name" value="GLUTAREDOXIN_2"/>
    <property type="match status" value="1"/>
</dbReference>
<dbReference type="CDD" id="cd02976">
    <property type="entry name" value="NrdH"/>
    <property type="match status" value="1"/>
</dbReference>
<reference evidence="2 3" key="1">
    <citation type="submission" date="2018-04" db="EMBL/GenBank/DDBJ databases">
        <title>Genomic Encyclopedia of Type Strains, Phase IV (KMG-IV): sequencing the most valuable type-strain genomes for metagenomic binning, comparative biology and taxonomic classification.</title>
        <authorList>
            <person name="Goeker M."/>
        </authorList>
    </citation>
    <scope>NUCLEOTIDE SEQUENCE [LARGE SCALE GENOMIC DNA]</scope>
    <source>
        <strain evidence="2 3">DSM 28688</strain>
    </source>
</reference>
<dbReference type="SUPFAM" id="SSF52833">
    <property type="entry name" value="Thioredoxin-like"/>
    <property type="match status" value="1"/>
</dbReference>
<dbReference type="Pfam" id="PF00462">
    <property type="entry name" value="Glutaredoxin"/>
    <property type="match status" value="1"/>
</dbReference>
<feature type="domain" description="Glutaredoxin" evidence="1">
    <location>
        <begin position="57"/>
        <end position="115"/>
    </location>
</feature>
<gene>
    <name evidence="2" type="ORF">C8D92_11148</name>
</gene>
<dbReference type="Gene3D" id="3.40.30.10">
    <property type="entry name" value="Glutaredoxin"/>
    <property type="match status" value="1"/>
</dbReference>
<evidence type="ECO:0000313" key="2">
    <source>
        <dbReference type="EMBL" id="PVY69820.1"/>
    </source>
</evidence>
<name>A0A2U1CTL8_9GAMM</name>
<comment type="caution">
    <text evidence="2">The sequence shown here is derived from an EMBL/GenBank/DDBJ whole genome shotgun (WGS) entry which is preliminary data.</text>
</comment>
<protein>
    <submittedName>
        <fullName evidence="2">Glutaredoxin</fullName>
    </submittedName>
</protein>
<dbReference type="Proteomes" id="UP000245887">
    <property type="component" value="Unassembled WGS sequence"/>
</dbReference>
<dbReference type="RefSeq" id="WP_243402473.1">
    <property type="nucleotide sequence ID" value="NZ_QEKQ01000011.1"/>
</dbReference>
<dbReference type="InterPro" id="IPR036249">
    <property type="entry name" value="Thioredoxin-like_sf"/>
</dbReference>
<sequence length="138" mass="15166">MTMSRLTAEQAAVLFSGKSTRRLAFVPVLMALLGMLASSPQAVEANDQSSNAKSSRVVLFSQPFCPGCMAAKTYFRDHHIAYLEFDITASQRARRTFERLGGKGTPFLVIGGQRINGFSRPIVRQRLKALGIAVNKME</sequence>
<dbReference type="EMBL" id="QEKQ01000011">
    <property type="protein sequence ID" value="PVY69820.1"/>
    <property type="molecule type" value="Genomic_DNA"/>
</dbReference>
<evidence type="ECO:0000259" key="1">
    <source>
        <dbReference type="Pfam" id="PF00462"/>
    </source>
</evidence>
<proteinExistence type="predicted"/>